<protein>
    <submittedName>
        <fullName evidence="1">Uncharacterized protein</fullName>
    </submittedName>
</protein>
<proteinExistence type="predicted"/>
<reference evidence="1" key="2">
    <citation type="submission" date="2023-06" db="EMBL/GenBank/DDBJ databases">
        <authorList>
            <person name="Ma L."/>
            <person name="Liu K.-W."/>
            <person name="Li Z."/>
            <person name="Hsiao Y.-Y."/>
            <person name="Qi Y."/>
            <person name="Fu T."/>
            <person name="Tang G."/>
            <person name="Zhang D."/>
            <person name="Sun W.-H."/>
            <person name="Liu D.-K."/>
            <person name="Li Y."/>
            <person name="Chen G.-Z."/>
            <person name="Liu X.-D."/>
            <person name="Liao X.-Y."/>
            <person name="Jiang Y.-T."/>
            <person name="Yu X."/>
            <person name="Hao Y."/>
            <person name="Huang J."/>
            <person name="Zhao X.-W."/>
            <person name="Ke S."/>
            <person name="Chen Y.-Y."/>
            <person name="Wu W.-L."/>
            <person name="Hsu J.-L."/>
            <person name="Lin Y.-F."/>
            <person name="Huang M.-D."/>
            <person name="Li C.-Y."/>
            <person name="Huang L."/>
            <person name="Wang Z.-W."/>
            <person name="Zhao X."/>
            <person name="Zhong W.-Y."/>
            <person name="Peng D.-H."/>
            <person name="Ahmad S."/>
            <person name="Lan S."/>
            <person name="Zhang J.-S."/>
            <person name="Tsai W.-C."/>
            <person name="Van De Peer Y."/>
            <person name="Liu Z.-J."/>
        </authorList>
    </citation>
    <scope>NUCLEOTIDE SEQUENCE</scope>
    <source>
        <strain evidence="1">CP</strain>
        <tissue evidence="1">Leaves</tissue>
    </source>
</reference>
<evidence type="ECO:0000313" key="1">
    <source>
        <dbReference type="EMBL" id="KAK1287849.1"/>
    </source>
</evidence>
<reference evidence="1" key="1">
    <citation type="journal article" date="2023" name="Nat. Commun.">
        <title>Diploid and tetraploid genomes of Acorus and the evolution of monocots.</title>
        <authorList>
            <person name="Ma L."/>
            <person name="Liu K.W."/>
            <person name="Li Z."/>
            <person name="Hsiao Y.Y."/>
            <person name="Qi Y."/>
            <person name="Fu T."/>
            <person name="Tang G.D."/>
            <person name="Zhang D."/>
            <person name="Sun W.H."/>
            <person name="Liu D.K."/>
            <person name="Li Y."/>
            <person name="Chen G.Z."/>
            <person name="Liu X.D."/>
            <person name="Liao X.Y."/>
            <person name="Jiang Y.T."/>
            <person name="Yu X."/>
            <person name="Hao Y."/>
            <person name="Huang J."/>
            <person name="Zhao X.W."/>
            <person name="Ke S."/>
            <person name="Chen Y.Y."/>
            <person name="Wu W.L."/>
            <person name="Hsu J.L."/>
            <person name="Lin Y.F."/>
            <person name="Huang M.D."/>
            <person name="Li C.Y."/>
            <person name="Huang L."/>
            <person name="Wang Z.W."/>
            <person name="Zhao X."/>
            <person name="Zhong W.Y."/>
            <person name="Peng D.H."/>
            <person name="Ahmad S."/>
            <person name="Lan S."/>
            <person name="Zhang J.S."/>
            <person name="Tsai W.C."/>
            <person name="Van de Peer Y."/>
            <person name="Liu Z.J."/>
        </authorList>
    </citation>
    <scope>NUCLEOTIDE SEQUENCE</scope>
    <source>
        <strain evidence="1">CP</strain>
    </source>
</reference>
<evidence type="ECO:0000313" key="2">
    <source>
        <dbReference type="Proteomes" id="UP001180020"/>
    </source>
</evidence>
<keyword evidence="2" id="KW-1185">Reference proteome</keyword>
<comment type="caution">
    <text evidence="1">The sequence shown here is derived from an EMBL/GenBank/DDBJ whole genome shotgun (WGS) entry which is preliminary data.</text>
</comment>
<name>A0AAV9CGK4_ACOCL</name>
<accession>A0AAV9CGK4</accession>
<dbReference type="Proteomes" id="UP001180020">
    <property type="component" value="Unassembled WGS sequence"/>
</dbReference>
<gene>
    <name evidence="1" type="ORF">QJS10_CPB19g00170</name>
</gene>
<dbReference type="EMBL" id="JAUJYO010000019">
    <property type="protein sequence ID" value="KAK1287849.1"/>
    <property type="molecule type" value="Genomic_DNA"/>
</dbReference>
<organism evidence="1 2">
    <name type="scientific">Acorus calamus</name>
    <name type="common">Sweet flag</name>
    <dbReference type="NCBI Taxonomy" id="4465"/>
    <lineage>
        <taxon>Eukaryota</taxon>
        <taxon>Viridiplantae</taxon>
        <taxon>Streptophyta</taxon>
        <taxon>Embryophyta</taxon>
        <taxon>Tracheophyta</taxon>
        <taxon>Spermatophyta</taxon>
        <taxon>Magnoliopsida</taxon>
        <taxon>Liliopsida</taxon>
        <taxon>Acoraceae</taxon>
        <taxon>Acorus</taxon>
    </lineage>
</organism>
<dbReference type="AlphaFoldDB" id="A0AAV9CGK4"/>
<sequence length="133" mass="14823">MDVKVQAFVNVLLRATVSNTRSIEVKEGREEHVRMAAWGQWHMTASNTRIMGVKEGREIFGAPSPPMREEKCVHRWRSRLSGAALSFHGLSPPSAPLSVGGFERFGEPTGRGLAVVAAEGGVRVYDGDWYRWR</sequence>